<name>A0A8E0WSN5_9SPHN</name>
<reference evidence="1 2" key="1">
    <citation type="submission" date="2014-05" db="EMBL/GenBank/DDBJ databases">
        <title>Genome Announcement of Sphingobium lucknowense F2.</title>
        <authorList>
            <person name="Lal R."/>
            <person name="Negi V."/>
            <person name="Lata P."/>
            <person name="Sangwan N."/>
            <person name="Gupta S.K."/>
            <person name="Rao D.L.N."/>
            <person name="Das S."/>
        </authorList>
    </citation>
    <scope>NUCLEOTIDE SEQUENCE [LARGE SCALE GENOMIC DNA]</scope>
    <source>
        <strain evidence="1 2">F2</strain>
    </source>
</reference>
<dbReference type="RefSeq" id="WP_020820900.1">
    <property type="nucleotide sequence ID" value="NZ_JANF02000048.1"/>
</dbReference>
<dbReference type="EMBL" id="JANF02000048">
    <property type="protein sequence ID" value="KER36662.1"/>
    <property type="molecule type" value="Genomic_DNA"/>
</dbReference>
<evidence type="ECO:0000313" key="1">
    <source>
        <dbReference type="EMBL" id="KER36662.1"/>
    </source>
</evidence>
<accession>A0A8E0WSN5</accession>
<proteinExistence type="predicted"/>
<evidence type="ECO:0000313" key="2">
    <source>
        <dbReference type="Proteomes" id="UP000028135"/>
    </source>
</evidence>
<comment type="caution">
    <text evidence="1">The sequence shown here is derived from an EMBL/GenBank/DDBJ whole genome shotgun (WGS) entry which is preliminary data.</text>
</comment>
<sequence>MRADGIAIDLPDNPAPYLVDWLSEVGPLSATGMGPASLAWSEIRDWQSLIGIELTPWEARTLHRLSRDFHHQMQWAKKPNCPPPYVGRLDNDAAVTDQFRRMFARLAANQKAREGKTKR</sequence>
<protein>
    <submittedName>
        <fullName evidence="1">Uncharacterized protein</fullName>
    </submittedName>
</protein>
<dbReference type="AlphaFoldDB" id="A0A8E0WSN5"/>
<organism evidence="1 2">
    <name type="scientific">Sphingobium indicum F2</name>
    <dbReference type="NCBI Taxonomy" id="1450518"/>
    <lineage>
        <taxon>Bacteria</taxon>
        <taxon>Pseudomonadati</taxon>
        <taxon>Pseudomonadota</taxon>
        <taxon>Alphaproteobacteria</taxon>
        <taxon>Sphingomonadales</taxon>
        <taxon>Sphingomonadaceae</taxon>
        <taxon>Sphingobium</taxon>
    </lineage>
</organism>
<gene>
    <name evidence="1" type="ORF">AL00_09310</name>
</gene>
<dbReference type="Proteomes" id="UP000028135">
    <property type="component" value="Unassembled WGS sequence"/>
</dbReference>